<protein>
    <submittedName>
        <fullName evidence="1">Uncharacterized protein</fullName>
    </submittedName>
</protein>
<evidence type="ECO:0000313" key="2">
    <source>
        <dbReference type="Proteomes" id="UP000282028"/>
    </source>
</evidence>
<evidence type="ECO:0000313" key="1">
    <source>
        <dbReference type="EMBL" id="RNB73338.1"/>
    </source>
</evidence>
<dbReference type="Proteomes" id="UP000282028">
    <property type="component" value="Unassembled WGS sequence"/>
</dbReference>
<reference evidence="1 2" key="1">
    <citation type="submission" date="2018-10" db="EMBL/GenBank/DDBJ databases">
        <title>Phylogenomics of Brevibacillus.</title>
        <authorList>
            <person name="Dunlap C."/>
        </authorList>
    </citation>
    <scope>NUCLEOTIDE SEQUENCE [LARGE SCALE GENOMIC DNA]</scope>
    <source>
        <strain evidence="1 2">JCM 12215</strain>
    </source>
</reference>
<keyword evidence="2" id="KW-1185">Reference proteome</keyword>
<dbReference type="OrthoDB" id="2476423at2"/>
<sequence>MNMSVHSTTAVVPLPQEVPFASSKYATIPLKVLLEVPPPSFRNEQLTSMYDRLTQHGEAFENASLDAAAYVCRRVGREDDRLQQTVKDIVNCSYNAHYLHDQLTFEDIATDSHKKTEVFIITQQMEGVLLPLVSVRVLVDKELDCFEIFSKSSVQKRAAEFSRFAYHPLLDVPASELDEQTRKRLDFHKRHLFRILLRGAFRFLKSRKFQTSYLIMPPHVKRYMDGCGFRLTDMPESHLLPSTSHDAVRRAFYKYWRPESPVHEQPAVYNLDFRIKPLMKMVSGQRIYL</sequence>
<proteinExistence type="predicted"/>
<name>A0A3M8CCH8_9BACL</name>
<dbReference type="RefSeq" id="WP_122909334.1">
    <property type="nucleotide sequence ID" value="NZ_CBCSBE010000012.1"/>
</dbReference>
<dbReference type="EMBL" id="RHHR01000019">
    <property type="protein sequence ID" value="RNB73338.1"/>
    <property type="molecule type" value="Genomic_DNA"/>
</dbReference>
<accession>A0A3M8CCH8</accession>
<comment type="caution">
    <text evidence="1">The sequence shown here is derived from an EMBL/GenBank/DDBJ whole genome shotgun (WGS) entry which is preliminary data.</text>
</comment>
<organism evidence="1 2">
    <name type="scientific">Brevibacillus invocatus</name>
    <dbReference type="NCBI Taxonomy" id="173959"/>
    <lineage>
        <taxon>Bacteria</taxon>
        <taxon>Bacillati</taxon>
        <taxon>Bacillota</taxon>
        <taxon>Bacilli</taxon>
        <taxon>Bacillales</taxon>
        <taxon>Paenibacillaceae</taxon>
        <taxon>Brevibacillus</taxon>
    </lineage>
</organism>
<gene>
    <name evidence="1" type="ORF">EDM52_12605</name>
</gene>
<dbReference type="AlphaFoldDB" id="A0A3M8CCH8"/>